<dbReference type="SFLD" id="SFLDS00001">
    <property type="entry name" value="Enolase"/>
    <property type="match status" value="1"/>
</dbReference>
<feature type="binding site" evidence="12">
    <location>
        <position position="367"/>
    </location>
    <ligand>
        <name>(2R)-2-phosphoglycerate</name>
        <dbReference type="ChEBI" id="CHEBI:58289"/>
    </ligand>
</feature>
<evidence type="ECO:0000256" key="9">
    <source>
        <dbReference type="ARBA" id="ARBA00023152"/>
    </source>
</evidence>
<keyword evidence="18" id="KW-0670">Pyruvate</keyword>
<dbReference type="eggNOG" id="COG0148">
    <property type="taxonomic scope" value="Bacteria"/>
</dbReference>
<organism evidence="18 19">
    <name type="scientific">Sphaerotilus natans subsp. natans DSM 6575</name>
    <dbReference type="NCBI Taxonomy" id="1286631"/>
    <lineage>
        <taxon>Bacteria</taxon>
        <taxon>Pseudomonadati</taxon>
        <taxon>Pseudomonadota</taxon>
        <taxon>Betaproteobacteria</taxon>
        <taxon>Burkholderiales</taxon>
        <taxon>Sphaerotilaceae</taxon>
        <taxon>Sphaerotilus</taxon>
    </lineage>
</organism>
<dbReference type="STRING" id="34103.SAMN05421778_101272"/>
<dbReference type="InterPro" id="IPR020811">
    <property type="entry name" value="Enolase_N"/>
</dbReference>
<feature type="binding site" evidence="14">
    <location>
        <position position="388"/>
    </location>
    <ligand>
        <name>substrate</name>
    </ligand>
</feature>
<feature type="binding site" evidence="14">
    <location>
        <position position="155"/>
    </location>
    <ligand>
        <name>substrate</name>
    </ligand>
</feature>
<evidence type="ECO:0000256" key="8">
    <source>
        <dbReference type="ARBA" id="ARBA00022842"/>
    </source>
</evidence>
<feature type="domain" description="Enolase C-terminal TIM barrel" evidence="16">
    <location>
        <begin position="139"/>
        <end position="425"/>
    </location>
</feature>
<feature type="binding site" evidence="12 15">
    <location>
        <position position="312"/>
    </location>
    <ligand>
        <name>Mg(2+)</name>
        <dbReference type="ChEBI" id="CHEBI:18420"/>
    </ligand>
</feature>
<dbReference type="InterPro" id="IPR029017">
    <property type="entry name" value="Enolase-like_N"/>
</dbReference>
<evidence type="ECO:0000256" key="13">
    <source>
        <dbReference type="PIRSR" id="PIRSR001400-1"/>
    </source>
</evidence>
<dbReference type="SUPFAM" id="SSF54826">
    <property type="entry name" value="Enolase N-terminal domain-like"/>
    <property type="match status" value="1"/>
</dbReference>
<dbReference type="GO" id="GO:0009986">
    <property type="term" value="C:cell surface"/>
    <property type="evidence" value="ECO:0007669"/>
    <property type="project" value="UniProtKB-SubCell"/>
</dbReference>
<feature type="binding site" evidence="12 15">
    <location>
        <position position="242"/>
    </location>
    <ligand>
        <name>Mg(2+)</name>
        <dbReference type="ChEBI" id="CHEBI:18420"/>
    </ligand>
</feature>
<evidence type="ECO:0000256" key="15">
    <source>
        <dbReference type="PIRSR" id="PIRSR001400-3"/>
    </source>
</evidence>
<keyword evidence="5 12" id="KW-0963">Cytoplasm</keyword>
<keyword evidence="7 12" id="KW-0479">Metal-binding</keyword>
<dbReference type="PATRIC" id="fig|1286631.3.peg.3675"/>
<dbReference type="PANTHER" id="PTHR11902:SF1">
    <property type="entry name" value="ENOLASE"/>
    <property type="match status" value="1"/>
</dbReference>
<dbReference type="HAMAP" id="MF_00318">
    <property type="entry name" value="Enolase"/>
    <property type="match status" value="1"/>
</dbReference>
<keyword evidence="9 12" id="KW-0324">Glycolysis</keyword>
<dbReference type="Pfam" id="PF03952">
    <property type="entry name" value="Enolase_N"/>
    <property type="match status" value="1"/>
</dbReference>
<feature type="binding site" evidence="14">
    <location>
        <begin position="364"/>
        <end position="367"/>
    </location>
    <ligand>
        <name>substrate</name>
    </ligand>
</feature>
<dbReference type="GO" id="GO:0000015">
    <property type="term" value="C:phosphopyruvate hydratase complex"/>
    <property type="evidence" value="ECO:0007669"/>
    <property type="project" value="InterPro"/>
</dbReference>
<name>A0A059KGR7_9BURK</name>
<feature type="domain" description="Enolase N-terminal" evidence="17">
    <location>
        <begin position="4"/>
        <end position="134"/>
    </location>
</feature>
<dbReference type="EMBL" id="AZRA01000123">
    <property type="protein sequence ID" value="KDB50641.1"/>
    <property type="molecule type" value="Genomic_DNA"/>
</dbReference>
<dbReference type="GO" id="GO:0004634">
    <property type="term" value="F:phosphopyruvate hydratase activity"/>
    <property type="evidence" value="ECO:0007669"/>
    <property type="project" value="UniProtKB-UniRule"/>
</dbReference>
<evidence type="ECO:0000256" key="4">
    <source>
        <dbReference type="ARBA" id="ARBA00017068"/>
    </source>
</evidence>
<dbReference type="SFLD" id="SFLDG00178">
    <property type="entry name" value="enolase"/>
    <property type="match status" value="1"/>
</dbReference>
<evidence type="ECO:0000256" key="12">
    <source>
        <dbReference type="HAMAP-Rule" id="MF_00318"/>
    </source>
</evidence>
<feature type="binding site" evidence="12">
    <location>
        <position position="337"/>
    </location>
    <ligand>
        <name>(2R)-2-phosphoglycerate</name>
        <dbReference type="ChEBI" id="CHEBI:58289"/>
    </ligand>
</feature>
<dbReference type="InterPro" id="IPR020809">
    <property type="entry name" value="Enolase_CS"/>
</dbReference>
<dbReference type="InterPro" id="IPR020810">
    <property type="entry name" value="Enolase_C"/>
</dbReference>
<dbReference type="Gene3D" id="3.30.390.10">
    <property type="entry name" value="Enolase-like, N-terminal domain"/>
    <property type="match status" value="1"/>
</dbReference>
<dbReference type="AlphaFoldDB" id="A0A059KGR7"/>
<proteinExistence type="inferred from homology"/>
<dbReference type="GO" id="GO:0005576">
    <property type="term" value="C:extracellular region"/>
    <property type="evidence" value="ECO:0007669"/>
    <property type="project" value="UniProtKB-SubCell"/>
</dbReference>
<comment type="pathway">
    <text evidence="1 12">Carbohydrate degradation; glycolysis; pyruvate from D-glyceraldehyde 3-phosphate: step 4/5.</text>
</comment>
<protein>
    <recommendedName>
        <fullName evidence="4 12">Enolase</fullName>
        <ecNumber evidence="3 12">4.2.1.11</ecNumber>
    </recommendedName>
    <alternativeName>
        <fullName evidence="12">2-phospho-D-glycerate hydro-lyase</fullName>
    </alternativeName>
    <alternativeName>
        <fullName evidence="12">2-phosphoglycerate dehydratase</fullName>
    </alternativeName>
</protein>
<reference evidence="18 19" key="1">
    <citation type="journal article" date="2014" name="FEMS Microbiol. Ecol.">
        <title>Sphaerotilus natans encrusted with nanoball-shaped Fe(III) oxide minerals formed by nitrate-reducing mixotrophic Fe(II) oxidation.</title>
        <authorList>
            <person name="Park S."/>
            <person name="Kim D.H."/>
            <person name="Lee J.H."/>
            <person name="Hur H.G."/>
        </authorList>
    </citation>
    <scope>NUCLEOTIDE SEQUENCE [LARGE SCALE GENOMIC DNA]</scope>
    <source>
        <strain evidence="18 19">DSM 6575</strain>
    </source>
</reference>
<dbReference type="InterPro" id="IPR036849">
    <property type="entry name" value="Enolase-like_C_sf"/>
</dbReference>
<evidence type="ECO:0000256" key="3">
    <source>
        <dbReference type="ARBA" id="ARBA00012058"/>
    </source>
</evidence>
<dbReference type="FunFam" id="3.20.20.120:FF:000001">
    <property type="entry name" value="Enolase"/>
    <property type="match status" value="1"/>
</dbReference>
<dbReference type="SFLD" id="SFLDF00002">
    <property type="entry name" value="enolase"/>
    <property type="match status" value="1"/>
</dbReference>
<dbReference type="PRINTS" id="PR00148">
    <property type="entry name" value="ENOLASE"/>
</dbReference>
<dbReference type="PIRSF" id="PIRSF001400">
    <property type="entry name" value="Enolase"/>
    <property type="match status" value="1"/>
</dbReference>
<feature type="binding site" evidence="12">
    <location>
        <position position="163"/>
    </location>
    <ligand>
        <name>(2R)-2-phosphoglycerate</name>
        <dbReference type="ChEBI" id="CHEBI:58289"/>
    </ligand>
</feature>
<dbReference type="PANTHER" id="PTHR11902">
    <property type="entry name" value="ENOLASE"/>
    <property type="match status" value="1"/>
</dbReference>
<accession>A0A059KGR7</accession>
<dbReference type="RefSeq" id="WP_037485395.1">
    <property type="nucleotide sequence ID" value="NZ_AZRA01000123.1"/>
</dbReference>
<comment type="catalytic activity">
    <reaction evidence="12">
        <text>(2R)-2-phosphoglycerate = phosphoenolpyruvate + H2O</text>
        <dbReference type="Rhea" id="RHEA:10164"/>
        <dbReference type="ChEBI" id="CHEBI:15377"/>
        <dbReference type="ChEBI" id="CHEBI:58289"/>
        <dbReference type="ChEBI" id="CHEBI:58702"/>
        <dbReference type="EC" id="4.2.1.11"/>
    </reaction>
</comment>
<dbReference type="Pfam" id="PF00113">
    <property type="entry name" value="Enolase_C"/>
    <property type="match status" value="1"/>
</dbReference>
<evidence type="ECO:0000256" key="2">
    <source>
        <dbReference type="ARBA" id="ARBA00009604"/>
    </source>
</evidence>
<dbReference type="SMART" id="SM01193">
    <property type="entry name" value="Enolase_N"/>
    <property type="match status" value="1"/>
</dbReference>
<feature type="active site" description="Proton acceptor" evidence="12 13">
    <location>
        <position position="337"/>
    </location>
</feature>
<keyword evidence="19" id="KW-1185">Reference proteome</keyword>
<dbReference type="SMART" id="SM01192">
    <property type="entry name" value="Enolase_C"/>
    <property type="match status" value="1"/>
</dbReference>
<evidence type="ECO:0000256" key="6">
    <source>
        <dbReference type="ARBA" id="ARBA00022525"/>
    </source>
</evidence>
<evidence type="ECO:0000256" key="10">
    <source>
        <dbReference type="ARBA" id="ARBA00023239"/>
    </source>
</evidence>
<dbReference type="FunFam" id="3.30.390.10:FF:000001">
    <property type="entry name" value="Enolase"/>
    <property type="match status" value="1"/>
</dbReference>
<evidence type="ECO:0000256" key="5">
    <source>
        <dbReference type="ARBA" id="ARBA00022490"/>
    </source>
</evidence>
<dbReference type="InterPro" id="IPR000941">
    <property type="entry name" value="Enolase"/>
</dbReference>
<comment type="similarity">
    <text evidence="2 12">Belongs to the enolase family.</text>
</comment>
<evidence type="ECO:0000256" key="1">
    <source>
        <dbReference type="ARBA" id="ARBA00005031"/>
    </source>
</evidence>
<keyword evidence="6 12" id="KW-0964">Secreted</keyword>
<evidence type="ECO:0000313" key="19">
    <source>
        <dbReference type="Proteomes" id="UP000026714"/>
    </source>
</evidence>
<comment type="function">
    <text evidence="11 12">Catalyzes the reversible conversion of 2-phosphoglycerate (2-PG) into phosphoenolpyruvate (PEP). It is essential for the degradation of carbohydrates via glycolysis.</text>
</comment>
<evidence type="ECO:0000313" key="18">
    <source>
        <dbReference type="EMBL" id="KDB50641.1"/>
    </source>
</evidence>
<comment type="cofactor">
    <cofactor evidence="15">
        <name>Mg(2+)</name>
        <dbReference type="ChEBI" id="CHEBI:18420"/>
    </cofactor>
    <text evidence="15">Mg(2+) is required for catalysis and for stabilizing the dimer.</text>
</comment>
<dbReference type="Gene3D" id="3.20.20.120">
    <property type="entry name" value="Enolase-like C-terminal domain"/>
    <property type="match status" value="1"/>
</dbReference>
<feature type="binding site" evidence="14">
    <location>
        <position position="164"/>
    </location>
    <ligand>
        <name>substrate</name>
    </ligand>
</feature>
<dbReference type="GO" id="GO:0000287">
    <property type="term" value="F:magnesium ion binding"/>
    <property type="evidence" value="ECO:0007669"/>
    <property type="project" value="UniProtKB-UniRule"/>
</dbReference>
<dbReference type="GO" id="GO:0006096">
    <property type="term" value="P:glycolytic process"/>
    <property type="evidence" value="ECO:0007669"/>
    <property type="project" value="UniProtKB-UniRule"/>
</dbReference>
<feature type="binding site" evidence="14">
    <location>
        <position position="312"/>
    </location>
    <ligand>
        <name>substrate</name>
    </ligand>
</feature>
<evidence type="ECO:0000259" key="16">
    <source>
        <dbReference type="SMART" id="SM01192"/>
    </source>
</evidence>
<feature type="binding site" evidence="12">
    <location>
        <position position="366"/>
    </location>
    <ligand>
        <name>(2R)-2-phosphoglycerate</name>
        <dbReference type="ChEBI" id="CHEBI:58289"/>
    </ligand>
</feature>
<dbReference type="EC" id="4.2.1.11" evidence="3 12"/>
<evidence type="ECO:0000256" key="11">
    <source>
        <dbReference type="ARBA" id="ARBA00045763"/>
    </source>
</evidence>
<sequence>MSAIVDIVGREILDSRGNPTIECDVLLESGVMGRAAVPSGASTGSREAIELRDGDKSRYLGKGVLNAVQNINTEISEAVLGLDAAEQAFLDKTLIDLDGTDNKSRLGANAMLAVSMAVARAAAEESGLPLYRYFGGMGGVQLPVPMMNVINGGAHANNNLDLQELMIIPVGAPTFREAVRWGAEVFHALKKIIHDKGMSTAVGDEGGFAPSVESHEAAIQLILEAVEKAGYRAGDQIALGLDCAASEFYKDGKYHLDGEGLQLTAEQWTDMLATWCDKYPIISIEDGMHEGDWAGWAHLTERLGQKVQLVGDDLFVTNTKILKEGIDKGIANSILIKINQIGTLSETFAAIEMAKRAGYTAVISHRSGETEDSTISDIAVGLNAGQIKTGSMSRSDRIAKYNQLLRIEEDLGEIAVYPGRSAFYNLR</sequence>
<evidence type="ECO:0000256" key="7">
    <source>
        <dbReference type="ARBA" id="ARBA00022723"/>
    </source>
</evidence>
<dbReference type="Proteomes" id="UP000026714">
    <property type="component" value="Unassembled WGS sequence"/>
</dbReference>
<comment type="subcellular location">
    <subcellularLocation>
        <location evidence="12">Cytoplasm</location>
    </subcellularLocation>
    <subcellularLocation>
        <location evidence="12">Secreted</location>
    </subcellularLocation>
    <subcellularLocation>
        <location evidence="12">Cell surface</location>
    </subcellularLocation>
    <text evidence="12">Fractions of enolase are present in both the cytoplasm and on the cell surface.</text>
</comment>
<feature type="active site" description="Proton donor" evidence="12 13">
    <location>
        <position position="205"/>
    </location>
</feature>
<comment type="cofactor">
    <cofactor evidence="12">
        <name>Mg(2+)</name>
        <dbReference type="ChEBI" id="CHEBI:18420"/>
    </cofactor>
    <text evidence="12">Binds a second Mg(2+) ion via substrate during catalysis.</text>
</comment>
<dbReference type="CDD" id="cd03313">
    <property type="entry name" value="enolase"/>
    <property type="match status" value="1"/>
</dbReference>
<keyword evidence="10 12" id="KW-0456">Lyase</keyword>
<feature type="binding site" evidence="14">
    <location>
        <position position="285"/>
    </location>
    <ligand>
        <name>substrate</name>
    </ligand>
</feature>
<dbReference type="SUPFAM" id="SSF51604">
    <property type="entry name" value="Enolase C-terminal domain-like"/>
    <property type="match status" value="1"/>
</dbReference>
<dbReference type="NCBIfam" id="TIGR01060">
    <property type="entry name" value="eno"/>
    <property type="match status" value="1"/>
</dbReference>
<keyword evidence="8 12" id="KW-0460">Magnesium</keyword>
<evidence type="ECO:0000256" key="14">
    <source>
        <dbReference type="PIRSR" id="PIRSR001400-2"/>
    </source>
</evidence>
<gene>
    <name evidence="12" type="primary">eno</name>
    <name evidence="18" type="ORF">X805_37760</name>
</gene>
<feature type="binding site" evidence="12">
    <location>
        <position position="388"/>
    </location>
    <ligand>
        <name>(2R)-2-phosphoglycerate</name>
        <dbReference type="ChEBI" id="CHEBI:58289"/>
    </ligand>
</feature>
<dbReference type="PROSITE" id="PS00164">
    <property type="entry name" value="ENOLASE"/>
    <property type="match status" value="1"/>
</dbReference>
<comment type="caution">
    <text evidence="18">The sequence shown here is derived from an EMBL/GenBank/DDBJ whole genome shotgun (WGS) entry which is preliminary data.</text>
</comment>
<evidence type="ECO:0000259" key="17">
    <source>
        <dbReference type="SMART" id="SM01193"/>
    </source>
</evidence>
<dbReference type="UniPathway" id="UPA00109">
    <property type="reaction ID" value="UER00187"/>
</dbReference>
<feature type="binding site" evidence="12 15">
    <location>
        <position position="285"/>
    </location>
    <ligand>
        <name>Mg(2+)</name>
        <dbReference type="ChEBI" id="CHEBI:18420"/>
    </ligand>
</feature>